<evidence type="ECO:0000313" key="2">
    <source>
        <dbReference type="Proteomes" id="UP000034543"/>
    </source>
</evidence>
<comment type="caution">
    <text evidence="1">The sequence shown here is derived from an EMBL/GenBank/DDBJ whole genome shotgun (WGS) entry which is preliminary data.</text>
</comment>
<accession>A0A0G1EKW6</accession>
<evidence type="ECO:0000313" key="1">
    <source>
        <dbReference type="EMBL" id="KKS83676.1"/>
    </source>
</evidence>
<protein>
    <submittedName>
        <fullName evidence="1">Uncharacterized protein</fullName>
    </submittedName>
</protein>
<name>A0A0G1EKW6_9BACT</name>
<gene>
    <name evidence="1" type="ORF">UV59_C0034G0007</name>
</gene>
<dbReference type="Proteomes" id="UP000034543">
    <property type="component" value="Unassembled WGS sequence"/>
</dbReference>
<dbReference type="AlphaFoldDB" id="A0A0G1EKW6"/>
<dbReference type="STRING" id="1618436.UV59_C0034G0007"/>
<proteinExistence type="predicted"/>
<reference evidence="1 2" key="1">
    <citation type="journal article" date="2015" name="Nature">
        <title>rRNA introns, odd ribosomes, and small enigmatic genomes across a large radiation of phyla.</title>
        <authorList>
            <person name="Brown C.T."/>
            <person name="Hug L.A."/>
            <person name="Thomas B.C."/>
            <person name="Sharon I."/>
            <person name="Castelle C.J."/>
            <person name="Singh A."/>
            <person name="Wilkins M.J."/>
            <person name="Williams K.H."/>
            <person name="Banfield J.F."/>
        </authorList>
    </citation>
    <scope>NUCLEOTIDE SEQUENCE [LARGE SCALE GENOMIC DNA]</scope>
</reference>
<dbReference type="EMBL" id="LCFB01000034">
    <property type="protein sequence ID" value="KKS83676.1"/>
    <property type="molecule type" value="Genomic_DNA"/>
</dbReference>
<organism evidence="1 2">
    <name type="scientific">Candidatus Gottesmanbacteria bacterium GW2011_GWA1_43_11</name>
    <dbReference type="NCBI Taxonomy" id="1618436"/>
    <lineage>
        <taxon>Bacteria</taxon>
        <taxon>Candidatus Gottesmaniibacteriota</taxon>
    </lineage>
</organism>
<sequence>MYHGIVLDLEFKDPTFPEKFKVFAKRKSTTNDWILYGVEIPDKEISQSISKIQENMRDDEPYYAHFYSDNEMLVVFKNKIFKVKPHNSTWRPIIKHGRSLNIPEEQLDFWPNRFQDEIHYFKQEDYI</sequence>